<feature type="compositionally biased region" description="Acidic residues" evidence="1">
    <location>
        <begin position="300"/>
        <end position="311"/>
    </location>
</feature>
<protein>
    <recommendedName>
        <fullName evidence="3">AtPDCT1/2 transmembrane domain-containing protein</fullName>
    </recommendedName>
</protein>
<evidence type="ECO:0000313" key="4">
    <source>
        <dbReference type="EMBL" id="KAL3772491.1"/>
    </source>
</evidence>
<organism evidence="4 5">
    <name type="scientific">Discostella pseudostelligera</name>
    <dbReference type="NCBI Taxonomy" id="259834"/>
    <lineage>
        <taxon>Eukaryota</taxon>
        <taxon>Sar</taxon>
        <taxon>Stramenopiles</taxon>
        <taxon>Ochrophyta</taxon>
        <taxon>Bacillariophyta</taxon>
        <taxon>Coscinodiscophyceae</taxon>
        <taxon>Thalassiosirophycidae</taxon>
        <taxon>Stephanodiscales</taxon>
        <taxon>Stephanodiscaceae</taxon>
        <taxon>Discostella</taxon>
    </lineage>
</organism>
<reference evidence="4 5" key="1">
    <citation type="submission" date="2024-10" db="EMBL/GenBank/DDBJ databases">
        <title>Updated reference genomes for cyclostephanoid diatoms.</title>
        <authorList>
            <person name="Roberts W.R."/>
            <person name="Alverson A.J."/>
        </authorList>
    </citation>
    <scope>NUCLEOTIDE SEQUENCE [LARGE SCALE GENOMIC DNA]</scope>
    <source>
        <strain evidence="4 5">AJA232-27</strain>
    </source>
</reference>
<sequence length="364" mass="41223">MDISKLRQQRLKVAIWRDVVFLVGGAIAYAIVGYVETHAADADIRLKSIQLYTTIDGVCTESSDDTCANNNVWYDNNANANAIPTKRILDAGFILTSPMHSYLKRHRDVNDLLAMANSFLLTIPLAYVVYVTLWRGDFRLSFRLIATHLFRSLCGWFTYLPPDPEFLSSFYDFPEIFLCVFQECSSHHNSQVNFLTFFSGHVATIVIIANHLYRAKYPRISILLHCFNWLQIFRLLSTRGHYSIDLIIGYVVAVFVSNPAERLGLYYSKGMLQPSSLPGIAEAFEILIGVSVSEVIRHDDDDENDDGENENDLGTHNNDMANDDEKKTRTTRVTNSSSSVDTHTVQSETSVRIAMEIVAEIFPR</sequence>
<dbReference type="Pfam" id="PF24788">
    <property type="entry name" value="AtPDCT1_2"/>
    <property type="match status" value="1"/>
</dbReference>
<gene>
    <name evidence="4" type="ORF">ACHAWU_000053</name>
</gene>
<keyword evidence="2" id="KW-0812">Transmembrane</keyword>
<dbReference type="PANTHER" id="PTHR34674:SF1">
    <property type="entry name" value="PHOSPHATIDYLCHOLINE:DIACYLGLYCEROL CHOLINEPHOSPHOTRANSFERASE 1-RELATED"/>
    <property type="match status" value="1"/>
</dbReference>
<dbReference type="InterPro" id="IPR056361">
    <property type="entry name" value="AtPDCT1_2_TM_dom"/>
</dbReference>
<dbReference type="PANTHER" id="PTHR34674">
    <property type="entry name" value="PHOSPHATIDYLCHOLINE:DIACYLGLYCEROL CHOLINEPHOSPHOTRANSFERASE 1-RELATED"/>
    <property type="match status" value="1"/>
</dbReference>
<keyword evidence="2" id="KW-1133">Transmembrane helix</keyword>
<comment type="caution">
    <text evidence="4">The sequence shown here is derived from an EMBL/GenBank/DDBJ whole genome shotgun (WGS) entry which is preliminary data.</text>
</comment>
<dbReference type="Proteomes" id="UP001530293">
    <property type="component" value="Unassembled WGS sequence"/>
</dbReference>
<name>A0ABD3NDR4_9STRA</name>
<feature type="transmembrane region" description="Helical" evidence="2">
    <location>
        <begin position="15"/>
        <end position="35"/>
    </location>
</feature>
<evidence type="ECO:0000313" key="5">
    <source>
        <dbReference type="Proteomes" id="UP001530293"/>
    </source>
</evidence>
<evidence type="ECO:0000259" key="3">
    <source>
        <dbReference type="Pfam" id="PF24788"/>
    </source>
</evidence>
<feature type="domain" description="AtPDCT1/2 transmembrane" evidence="3">
    <location>
        <begin position="89"/>
        <end position="257"/>
    </location>
</feature>
<feature type="compositionally biased region" description="Low complexity" evidence="1">
    <location>
        <begin position="331"/>
        <end position="340"/>
    </location>
</feature>
<accession>A0ABD3NDR4</accession>
<dbReference type="InterPro" id="IPR055311">
    <property type="entry name" value="PDCT1/2-like"/>
</dbReference>
<feature type="transmembrane region" description="Helical" evidence="2">
    <location>
        <begin position="140"/>
        <end position="159"/>
    </location>
</feature>
<feature type="transmembrane region" description="Helical" evidence="2">
    <location>
        <begin position="194"/>
        <end position="213"/>
    </location>
</feature>
<keyword evidence="5" id="KW-1185">Reference proteome</keyword>
<feature type="region of interest" description="Disordered" evidence="1">
    <location>
        <begin position="298"/>
        <end position="346"/>
    </location>
</feature>
<dbReference type="EMBL" id="JALLBG020000010">
    <property type="protein sequence ID" value="KAL3772491.1"/>
    <property type="molecule type" value="Genomic_DNA"/>
</dbReference>
<evidence type="ECO:0000256" key="2">
    <source>
        <dbReference type="SAM" id="Phobius"/>
    </source>
</evidence>
<dbReference type="AlphaFoldDB" id="A0ABD3NDR4"/>
<keyword evidence="2" id="KW-0472">Membrane</keyword>
<feature type="transmembrane region" description="Helical" evidence="2">
    <location>
        <begin position="112"/>
        <end position="133"/>
    </location>
</feature>
<proteinExistence type="predicted"/>
<evidence type="ECO:0000256" key="1">
    <source>
        <dbReference type="SAM" id="MobiDB-lite"/>
    </source>
</evidence>